<proteinExistence type="predicted"/>
<organism evidence="1 2">
    <name type="scientific">[Clostridium] leptum DSM 753</name>
    <dbReference type="NCBI Taxonomy" id="428125"/>
    <lineage>
        <taxon>Bacteria</taxon>
        <taxon>Bacillati</taxon>
        <taxon>Bacillota</taxon>
        <taxon>Clostridia</taxon>
        <taxon>Eubacteriales</taxon>
        <taxon>Oscillospiraceae</taxon>
        <taxon>Oscillospiraceae incertae sedis</taxon>
    </lineage>
</organism>
<dbReference type="HOGENOM" id="CLU_3287424_0_0_9"/>
<comment type="caution">
    <text evidence="1">The sequence shown here is derived from an EMBL/GenBank/DDBJ whole genome shotgun (WGS) entry which is preliminary data.</text>
</comment>
<evidence type="ECO:0000313" key="1">
    <source>
        <dbReference type="EMBL" id="EDO61995.1"/>
    </source>
</evidence>
<dbReference type="AlphaFoldDB" id="A7VSG5"/>
<reference evidence="1 2" key="1">
    <citation type="submission" date="2007-08" db="EMBL/GenBank/DDBJ databases">
        <title>Draft genome sequence of Clostridium leptum (DSM 753).</title>
        <authorList>
            <person name="Sudarsanam P."/>
            <person name="Ley R."/>
            <person name="Guruge J."/>
            <person name="Turnbaugh P.J."/>
            <person name="Mahowald M."/>
            <person name="Liep D."/>
            <person name="Gordon J."/>
        </authorList>
    </citation>
    <scope>NUCLEOTIDE SEQUENCE [LARGE SCALE GENOMIC DNA]</scope>
    <source>
        <strain evidence="1 2">DSM 753</strain>
    </source>
</reference>
<sequence>MLSKKAREFFEEKKTPGPFFDHPTALSVKPMSFAFPPALL</sequence>
<gene>
    <name evidence="1" type="ORF">CLOLEP_01506</name>
</gene>
<protein>
    <submittedName>
        <fullName evidence="1">Uncharacterized protein</fullName>
    </submittedName>
</protein>
<name>A7VSG5_9FIRM</name>
<evidence type="ECO:0000313" key="2">
    <source>
        <dbReference type="Proteomes" id="UP000003490"/>
    </source>
</evidence>
<dbReference type="EMBL" id="ABCB02000017">
    <property type="protein sequence ID" value="EDO61995.1"/>
    <property type="molecule type" value="Genomic_DNA"/>
</dbReference>
<dbReference type="Proteomes" id="UP000003490">
    <property type="component" value="Unassembled WGS sequence"/>
</dbReference>
<accession>A7VSG5</accession>
<reference evidence="1 2" key="2">
    <citation type="submission" date="2007-08" db="EMBL/GenBank/DDBJ databases">
        <authorList>
            <person name="Fulton L."/>
            <person name="Clifton S."/>
            <person name="Fulton B."/>
            <person name="Xu J."/>
            <person name="Minx P."/>
            <person name="Pepin K.H."/>
            <person name="Johnson M."/>
            <person name="Thiruvilangam P."/>
            <person name="Bhonagiri V."/>
            <person name="Nash W.E."/>
            <person name="Wang C."/>
            <person name="Mardis E.R."/>
            <person name="Wilson R.K."/>
        </authorList>
    </citation>
    <scope>NUCLEOTIDE SEQUENCE [LARGE SCALE GENOMIC DNA]</scope>
    <source>
        <strain evidence="1 2">DSM 753</strain>
    </source>
</reference>